<dbReference type="GO" id="GO:0008273">
    <property type="term" value="F:calcium, potassium:sodium antiporter activity"/>
    <property type="evidence" value="ECO:0007669"/>
    <property type="project" value="TreeGrafter"/>
</dbReference>
<dbReference type="STRING" id="313595.P700755_000247"/>
<keyword evidence="8" id="KW-1185">Reference proteome</keyword>
<dbReference type="GO" id="GO:0005262">
    <property type="term" value="F:calcium channel activity"/>
    <property type="evidence" value="ECO:0007669"/>
    <property type="project" value="TreeGrafter"/>
</dbReference>
<dbReference type="HOGENOM" id="CLU_007948_0_3_10"/>
<dbReference type="RefSeq" id="WP_015022914.1">
    <property type="nucleotide sequence ID" value="NC_018721.1"/>
</dbReference>
<feature type="transmembrane region" description="Helical" evidence="5">
    <location>
        <begin position="173"/>
        <end position="195"/>
    </location>
</feature>
<dbReference type="InterPro" id="IPR004837">
    <property type="entry name" value="NaCa_Exmemb"/>
</dbReference>
<feature type="transmembrane region" description="Helical" evidence="5">
    <location>
        <begin position="270"/>
        <end position="288"/>
    </location>
</feature>
<name>K4IP28_PSYTT</name>
<dbReference type="Gene3D" id="1.20.1420.30">
    <property type="entry name" value="NCX, central ion-binding region"/>
    <property type="match status" value="1"/>
</dbReference>
<keyword evidence="4 5" id="KW-0472">Membrane</keyword>
<evidence type="ECO:0000256" key="5">
    <source>
        <dbReference type="SAM" id="Phobius"/>
    </source>
</evidence>
<dbReference type="KEGG" id="ptq:P700755_000247"/>
<feature type="transmembrane region" description="Helical" evidence="5">
    <location>
        <begin position="297"/>
        <end position="314"/>
    </location>
</feature>
<feature type="transmembrane region" description="Helical" evidence="5">
    <location>
        <begin position="38"/>
        <end position="62"/>
    </location>
</feature>
<evidence type="ECO:0000313" key="7">
    <source>
        <dbReference type="EMBL" id="AFU67295.1"/>
    </source>
</evidence>
<feature type="domain" description="Sodium/calcium exchanger membrane region" evidence="6">
    <location>
        <begin position="174"/>
        <end position="314"/>
    </location>
</feature>
<feature type="transmembrane region" description="Helical" evidence="5">
    <location>
        <begin position="6"/>
        <end position="26"/>
    </location>
</feature>
<dbReference type="AlphaFoldDB" id="K4IP28"/>
<reference evidence="7" key="1">
    <citation type="submission" date="2006-03" db="EMBL/GenBank/DDBJ databases">
        <authorList>
            <person name="Bowman J."/>
            <person name="Ferriera S."/>
            <person name="Johnson J."/>
            <person name="Kravitz S."/>
            <person name="Halpern A."/>
            <person name="Remington K."/>
            <person name="Beeson K."/>
            <person name="Tran B."/>
            <person name="Rogers Y.-H."/>
            <person name="Friedman R."/>
            <person name="Venter J.C."/>
        </authorList>
    </citation>
    <scope>NUCLEOTIDE SEQUENCE [LARGE SCALE GENOMIC DNA]</scope>
    <source>
        <strain evidence="7">ATCC 700755</strain>
    </source>
</reference>
<sequence length="315" mass="33369">MIVALLWIILGFVLLIFGADALVKGASALAKRLKMSDLAIGLTIVAFGTSAPELVVSSAASLNQQSDLILGNVIGSNNFNLFITLGLVALLKPITVQKGMVWIEIPISLGVVAILFVLSNALLGAEVASVSRVDALLLLVLFAGFMFYIYKGLAKESSEDIPPEKIYPTIKMISFMVLGLGGLVLGGHLVVTSATDIAMSFGVSDKVIGLTIVAAGTSLPELVTSVVAALKNNADIAIGNVIGSNIFNVLLIVPISALIHPIAYNSSFNLDLFVLLGGSVFLFIAMFMGKAKRLDRWEALVLIFSFVGYTLYMLF</sequence>
<evidence type="ECO:0000256" key="2">
    <source>
        <dbReference type="ARBA" id="ARBA00022692"/>
    </source>
</evidence>
<dbReference type="Pfam" id="PF01699">
    <property type="entry name" value="Na_Ca_ex"/>
    <property type="match status" value="2"/>
</dbReference>
<accession>K4IP28</accession>
<keyword evidence="3 5" id="KW-1133">Transmembrane helix</keyword>
<dbReference type="OrthoDB" id="9794225at2"/>
<dbReference type="InterPro" id="IPR004481">
    <property type="entry name" value="K/Na/Ca-exchanger"/>
</dbReference>
<dbReference type="eggNOG" id="COG0530">
    <property type="taxonomic scope" value="Bacteria"/>
</dbReference>
<proteinExistence type="predicted"/>
<protein>
    <submittedName>
        <fullName evidence="7">Na+/Ca+ antiporter, CaCA family</fullName>
    </submittedName>
</protein>
<feature type="transmembrane region" description="Helical" evidence="5">
    <location>
        <begin position="135"/>
        <end position="153"/>
    </location>
</feature>
<evidence type="ECO:0000259" key="6">
    <source>
        <dbReference type="Pfam" id="PF01699"/>
    </source>
</evidence>
<comment type="subcellular location">
    <subcellularLocation>
        <location evidence="1">Membrane</location>
        <topology evidence="1">Multi-pass membrane protein</topology>
    </subcellularLocation>
</comment>
<feature type="transmembrane region" description="Helical" evidence="5">
    <location>
        <begin position="68"/>
        <end position="91"/>
    </location>
</feature>
<dbReference type="PANTHER" id="PTHR10846:SF8">
    <property type="entry name" value="INNER MEMBRANE PROTEIN YRBG"/>
    <property type="match status" value="1"/>
</dbReference>
<evidence type="ECO:0000256" key="3">
    <source>
        <dbReference type="ARBA" id="ARBA00022989"/>
    </source>
</evidence>
<dbReference type="Proteomes" id="UP000008514">
    <property type="component" value="Chromosome"/>
</dbReference>
<dbReference type="PANTHER" id="PTHR10846">
    <property type="entry name" value="SODIUM/POTASSIUM/CALCIUM EXCHANGER"/>
    <property type="match status" value="1"/>
</dbReference>
<evidence type="ECO:0000313" key="8">
    <source>
        <dbReference type="Proteomes" id="UP000008514"/>
    </source>
</evidence>
<dbReference type="EMBL" id="CP003879">
    <property type="protein sequence ID" value="AFU67295.1"/>
    <property type="molecule type" value="Genomic_DNA"/>
</dbReference>
<keyword evidence="2 5" id="KW-0812">Transmembrane</keyword>
<dbReference type="NCBIfam" id="TIGR00367">
    <property type="entry name" value="calcium/sodium antiporter"/>
    <property type="match status" value="1"/>
</dbReference>
<reference evidence="7" key="2">
    <citation type="submission" date="2012-09" db="EMBL/GenBank/DDBJ databases">
        <title>The complete sequence of Psychroflexus torquis an extreme psychrophile from sea-ice that is stimulated by light.</title>
        <authorList>
            <person name="Feng S."/>
            <person name="Powell S.M."/>
            <person name="Bowman J.P."/>
        </authorList>
    </citation>
    <scope>NUCLEOTIDE SEQUENCE [LARGE SCALE GENOMIC DNA]</scope>
    <source>
        <strain evidence="7">ATCC 700755</strain>
    </source>
</reference>
<feature type="transmembrane region" description="Helical" evidence="5">
    <location>
        <begin position="242"/>
        <end position="264"/>
    </location>
</feature>
<organism evidence="7 8">
    <name type="scientific">Psychroflexus torquis (strain ATCC 700755 / CIP 106069 / ACAM 623)</name>
    <dbReference type="NCBI Taxonomy" id="313595"/>
    <lineage>
        <taxon>Bacteria</taxon>
        <taxon>Pseudomonadati</taxon>
        <taxon>Bacteroidota</taxon>
        <taxon>Flavobacteriia</taxon>
        <taxon>Flavobacteriales</taxon>
        <taxon>Flavobacteriaceae</taxon>
        <taxon>Psychroflexus</taxon>
    </lineage>
</organism>
<dbReference type="GO" id="GO:0006874">
    <property type="term" value="P:intracellular calcium ion homeostasis"/>
    <property type="evidence" value="ECO:0007669"/>
    <property type="project" value="TreeGrafter"/>
</dbReference>
<gene>
    <name evidence="7" type="ordered locus">P700755_000247</name>
</gene>
<dbReference type="GO" id="GO:0005886">
    <property type="term" value="C:plasma membrane"/>
    <property type="evidence" value="ECO:0007669"/>
    <property type="project" value="TreeGrafter"/>
</dbReference>
<feature type="transmembrane region" description="Helical" evidence="5">
    <location>
        <begin position="103"/>
        <end position="123"/>
    </location>
</feature>
<dbReference type="InterPro" id="IPR044880">
    <property type="entry name" value="NCX_ion-bd_dom_sf"/>
</dbReference>
<evidence type="ECO:0000256" key="1">
    <source>
        <dbReference type="ARBA" id="ARBA00004141"/>
    </source>
</evidence>
<evidence type="ECO:0000256" key="4">
    <source>
        <dbReference type="ARBA" id="ARBA00023136"/>
    </source>
</evidence>
<feature type="domain" description="Sodium/calcium exchanger membrane region" evidence="6">
    <location>
        <begin position="4"/>
        <end position="150"/>
    </location>
</feature>